<keyword evidence="3 8" id="KW-0444">Lipid biosynthesis</keyword>
<accession>A0A2K8UII1</accession>
<dbReference type="PRINTS" id="PR00081">
    <property type="entry name" value="GDHRDH"/>
</dbReference>
<dbReference type="InterPro" id="IPR036291">
    <property type="entry name" value="NAD(P)-bd_dom_sf"/>
</dbReference>
<dbReference type="AlphaFoldDB" id="A0A2K8UII1"/>
<feature type="binding site" evidence="10">
    <location>
        <begin position="69"/>
        <end position="70"/>
    </location>
    <ligand>
        <name>NAD(+)</name>
        <dbReference type="ChEBI" id="CHEBI:57540"/>
    </ligand>
</feature>
<evidence type="ECO:0000256" key="6">
    <source>
        <dbReference type="ARBA" id="ARBA00023098"/>
    </source>
</evidence>
<feature type="binding site" evidence="9">
    <location>
        <position position="100"/>
    </location>
    <ligand>
        <name>substrate</name>
    </ligand>
</feature>
<dbReference type="KEGG" id="tsy:THSYN_30770"/>
<dbReference type="PANTHER" id="PTHR43159">
    <property type="entry name" value="ENOYL-[ACYL-CARRIER-PROTEIN] REDUCTASE"/>
    <property type="match status" value="1"/>
</dbReference>
<keyword evidence="11" id="KW-0614">Plasmid</keyword>
<reference evidence="11 12" key="1">
    <citation type="submission" date="2017-03" db="EMBL/GenBank/DDBJ databases">
        <title>Complete genome sequence of Candidatus 'Thiodictyon syntrophicum' sp. nov. strain Cad16T, a photolithoautotroph purple sulfur bacterium isolated from an alpine meromictic lake.</title>
        <authorList>
            <person name="Luedin S.M."/>
            <person name="Pothier J.F."/>
            <person name="Danza F."/>
            <person name="Storelli N."/>
            <person name="Wittwer M."/>
            <person name="Tonolla M."/>
        </authorList>
    </citation>
    <scope>NUCLEOTIDE SEQUENCE [LARGE SCALE GENOMIC DNA]</scope>
    <source>
        <strain evidence="11 12">Cad16T</strain>
        <plasmid evidence="12">Plasmid pts417</plasmid>
    </source>
</reference>
<dbReference type="OrthoDB" id="9803628at2"/>
<feature type="binding site" evidence="10">
    <location>
        <begin position="24"/>
        <end position="25"/>
    </location>
    <ligand>
        <name>NAD(+)</name>
        <dbReference type="ChEBI" id="CHEBI:57540"/>
    </ligand>
</feature>
<dbReference type="PIRSF" id="PIRSF000094">
    <property type="entry name" value="Enoyl-ACP_rdct"/>
    <property type="match status" value="1"/>
</dbReference>
<comment type="pathway">
    <text evidence="1">Lipid metabolism; fatty acid biosynthesis.</text>
</comment>
<comment type="catalytic activity">
    <reaction evidence="8">
        <text>a 2,3-saturated acyl-[ACP] + NAD(+) = a (2E)-enoyl-[ACP] + NADH + H(+)</text>
        <dbReference type="Rhea" id="RHEA:10240"/>
        <dbReference type="Rhea" id="RHEA-COMP:9925"/>
        <dbReference type="Rhea" id="RHEA-COMP:9926"/>
        <dbReference type="ChEBI" id="CHEBI:15378"/>
        <dbReference type="ChEBI" id="CHEBI:57540"/>
        <dbReference type="ChEBI" id="CHEBI:57945"/>
        <dbReference type="ChEBI" id="CHEBI:78784"/>
        <dbReference type="ChEBI" id="CHEBI:78785"/>
        <dbReference type="EC" id="1.3.1.9"/>
    </reaction>
</comment>
<comment type="similarity">
    <text evidence="2 8">Belongs to the short-chain dehydrogenases/reductases (SDR) family. FabI subfamily.</text>
</comment>
<evidence type="ECO:0000256" key="4">
    <source>
        <dbReference type="ARBA" id="ARBA00022832"/>
    </source>
</evidence>
<name>A0A2K8UII1_9GAMM</name>
<geneLocation type="plasmid" evidence="12">
    <name>pts417</name>
</geneLocation>
<dbReference type="NCBIfam" id="NF005717">
    <property type="entry name" value="PRK07533.1"/>
    <property type="match status" value="1"/>
</dbReference>
<dbReference type="InterPro" id="IPR014358">
    <property type="entry name" value="Enoyl-ACP_Rdtase_NADH"/>
</dbReference>
<feature type="binding site" evidence="10">
    <location>
        <position position="97"/>
    </location>
    <ligand>
        <name>NAD(+)</name>
        <dbReference type="ChEBI" id="CHEBI:57540"/>
    </ligand>
</feature>
<evidence type="ECO:0000256" key="10">
    <source>
        <dbReference type="PIRSR" id="PIRSR000094-3"/>
    </source>
</evidence>
<keyword evidence="7 8" id="KW-0275">Fatty acid biosynthesis</keyword>
<dbReference type="Proteomes" id="UP000232638">
    <property type="component" value="Plasmid pTs417"/>
</dbReference>
<dbReference type="UniPathway" id="UPA00094"/>
<organism evidence="11 12">
    <name type="scientific">Candidatus Thiodictyon syntrophicum</name>
    <dbReference type="NCBI Taxonomy" id="1166950"/>
    <lineage>
        <taxon>Bacteria</taxon>
        <taxon>Pseudomonadati</taxon>
        <taxon>Pseudomonadota</taxon>
        <taxon>Gammaproteobacteria</taxon>
        <taxon>Chromatiales</taxon>
        <taxon>Chromatiaceae</taxon>
        <taxon>Thiodictyon</taxon>
    </lineage>
</organism>
<evidence type="ECO:0000256" key="5">
    <source>
        <dbReference type="ARBA" id="ARBA00023002"/>
    </source>
</evidence>
<keyword evidence="12" id="KW-1185">Reference proteome</keyword>
<dbReference type="PANTHER" id="PTHR43159:SF2">
    <property type="entry name" value="ENOYL-[ACYL-CARRIER-PROTEIN] REDUCTASE [NADH], CHLOROPLASTIC"/>
    <property type="match status" value="1"/>
</dbReference>
<evidence type="ECO:0000313" key="11">
    <source>
        <dbReference type="EMBL" id="AUB85289.1"/>
    </source>
</evidence>
<dbReference type="SUPFAM" id="SSF51735">
    <property type="entry name" value="NAD(P)-binding Rossmann-fold domains"/>
    <property type="match status" value="1"/>
</dbReference>
<keyword evidence="6" id="KW-0443">Lipid metabolism</keyword>
<evidence type="ECO:0000313" key="12">
    <source>
        <dbReference type="Proteomes" id="UP000232638"/>
    </source>
</evidence>
<evidence type="ECO:0000256" key="7">
    <source>
        <dbReference type="ARBA" id="ARBA00023160"/>
    </source>
</evidence>
<dbReference type="EC" id="1.3.1.9" evidence="8"/>
<dbReference type="GO" id="GO:0006633">
    <property type="term" value="P:fatty acid biosynthetic process"/>
    <property type="evidence" value="ECO:0007669"/>
    <property type="project" value="UniProtKB-UniPathway"/>
</dbReference>
<dbReference type="Gene3D" id="3.40.50.720">
    <property type="entry name" value="NAD(P)-binding Rossmann-like Domain"/>
    <property type="match status" value="1"/>
</dbReference>
<dbReference type="InterPro" id="IPR002347">
    <property type="entry name" value="SDR_fam"/>
</dbReference>
<gene>
    <name evidence="11" type="ORF">THSYN_30770</name>
</gene>
<evidence type="ECO:0000256" key="3">
    <source>
        <dbReference type="ARBA" id="ARBA00022516"/>
    </source>
</evidence>
<evidence type="ECO:0000256" key="1">
    <source>
        <dbReference type="ARBA" id="ARBA00005194"/>
    </source>
</evidence>
<sequence>MIDSDYFNLEGKRGLVIGVANMDSIAYGCARAFRTLGADLAITYLNEKARPFVEPAARAVGAELFLPCDVMVPGELEAVFAAIGERWGRLDFVLHSIAFAPRADLQGRLVDSSAEGFGLAVNISVHSFLRVAHLAEPLMPQGGSLFAMTFYGADKVLSTYNLMGPVKAALESAVRYTAAELGPQGIRAYAISPGPMLTRAATGLKDFDELRDAAEERAPLGRLAEIDDVGAVVAMLATRTGTMLTGQIIYVDGGYHITG</sequence>
<dbReference type="RefSeq" id="WP_100922924.1">
    <property type="nucleotide sequence ID" value="NZ_CP020371.1"/>
</dbReference>
<dbReference type="GO" id="GO:0004318">
    <property type="term" value="F:enoyl-[acyl-carrier-protein] reductase (NADH) activity"/>
    <property type="evidence" value="ECO:0007669"/>
    <property type="project" value="UniProtKB-EC"/>
</dbReference>
<proteinExistence type="inferred from homology"/>
<keyword evidence="5 8" id="KW-0560">Oxidoreductase</keyword>
<evidence type="ECO:0000256" key="8">
    <source>
        <dbReference type="PIRNR" id="PIRNR000094"/>
    </source>
</evidence>
<feature type="binding site" evidence="10">
    <location>
        <position position="167"/>
    </location>
    <ligand>
        <name>NAD(+)</name>
        <dbReference type="ChEBI" id="CHEBI:57540"/>
    </ligand>
</feature>
<dbReference type="Pfam" id="PF13561">
    <property type="entry name" value="adh_short_C2"/>
    <property type="match status" value="1"/>
</dbReference>
<evidence type="ECO:0000256" key="9">
    <source>
        <dbReference type="PIRSR" id="PIRSR000094-2"/>
    </source>
</evidence>
<dbReference type="EMBL" id="CP020371">
    <property type="protein sequence ID" value="AUB85289.1"/>
    <property type="molecule type" value="Genomic_DNA"/>
</dbReference>
<keyword evidence="4" id="KW-0276">Fatty acid metabolism</keyword>
<feature type="binding site" evidence="10">
    <location>
        <position position="18"/>
    </location>
    <ligand>
        <name>NAD(+)</name>
        <dbReference type="ChEBI" id="CHEBI:57540"/>
    </ligand>
</feature>
<protein>
    <recommendedName>
        <fullName evidence="8">Enoyl-[acyl-carrier-protein] reductase [NADH]</fullName>
        <ecNumber evidence="8">1.3.1.9</ecNumber>
    </recommendedName>
</protein>
<evidence type="ECO:0000256" key="2">
    <source>
        <dbReference type="ARBA" id="ARBA00009233"/>
    </source>
</evidence>
<keyword evidence="8 10" id="KW-0520">NAD</keyword>